<dbReference type="Pfam" id="PF01118">
    <property type="entry name" value="Semialdhyde_dh"/>
    <property type="match status" value="1"/>
</dbReference>
<keyword evidence="8" id="KW-1185">Reference proteome</keyword>
<evidence type="ECO:0000313" key="7">
    <source>
        <dbReference type="EMBL" id="CAI8030882.1"/>
    </source>
</evidence>
<sequence length="320" mass="34851">MLPKVFIDGHTGTTGLRIHQWMADRNDIELLTLPEELRRDAEERRGQILESDVAVLCLPDDAAEEVAGWVEEADTRLIDASTAHRVAEGWTYGLPELEPGQRAAIHDSKLVSNPGCYPSAFILLVRPLVDAGLLPEDAPISINALSGYSGGGNSLIGKWENPENGLDALPFEAPYALYQRHKHIPEMMKFARISAEPQFVPAVGPFRCGMRVQVPVHASMLKSGATGEQVWEALYDRYLGEQFVEVAHLQEAGALNELSYNPEVCNDSNRIQLHVAPHPSGHVLLIALLDNLGKGACGAAIQNLNLMLGFEEGAGLPNSL</sequence>
<evidence type="ECO:0000313" key="8">
    <source>
        <dbReference type="Proteomes" id="UP001174909"/>
    </source>
</evidence>
<accession>A0AA35WY70</accession>
<dbReference type="InterPro" id="IPR050085">
    <property type="entry name" value="AGPR"/>
</dbReference>
<comment type="caution">
    <text evidence="7">The sequence shown here is derived from an EMBL/GenBank/DDBJ whole genome shotgun (WGS) entry which is preliminary data.</text>
</comment>
<keyword evidence="1" id="KW-0963">Cytoplasm</keyword>
<keyword evidence="3" id="KW-0028">Amino-acid biosynthesis</keyword>
<keyword evidence="5" id="KW-0560">Oxidoreductase</keyword>
<dbReference type="HAMAP" id="MF_01110">
    <property type="entry name" value="ArgC_type2"/>
    <property type="match status" value="1"/>
</dbReference>
<dbReference type="Gene3D" id="3.40.50.720">
    <property type="entry name" value="NAD(P)-binding Rossmann-like Domain"/>
    <property type="match status" value="1"/>
</dbReference>
<dbReference type="AlphaFoldDB" id="A0AA35WY70"/>
<dbReference type="Gene3D" id="3.30.360.10">
    <property type="entry name" value="Dihydrodipicolinate Reductase, domain 2"/>
    <property type="match status" value="1"/>
</dbReference>
<proteinExistence type="inferred from homology"/>
<dbReference type="GO" id="GO:0005737">
    <property type="term" value="C:cytoplasm"/>
    <property type="evidence" value="ECO:0007669"/>
    <property type="project" value="InterPro"/>
</dbReference>
<gene>
    <name evidence="7" type="ORF">GBAR_LOCUS17522</name>
</gene>
<evidence type="ECO:0000256" key="5">
    <source>
        <dbReference type="ARBA" id="ARBA00023002"/>
    </source>
</evidence>
<evidence type="ECO:0000256" key="2">
    <source>
        <dbReference type="ARBA" id="ARBA00022571"/>
    </source>
</evidence>
<evidence type="ECO:0000256" key="4">
    <source>
        <dbReference type="ARBA" id="ARBA00022857"/>
    </source>
</evidence>
<dbReference type="Pfam" id="PF22698">
    <property type="entry name" value="Semialdhyde_dhC_1"/>
    <property type="match status" value="1"/>
</dbReference>
<dbReference type="SUPFAM" id="SSF55347">
    <property type="entry name" value="Glyceraldehyde-3-phosphate dehydrogenase-like, C-terminal domain"/>
    <property type="match status" value="1"/>
</dbReference>
<dbReference type="InterPro" id="IPR058924">
    <property type="entry name" value="AGPR_dimerisation_dom"/>
</dbReference>
<evidence type="ECO:0000256" key="1">
    <source>
        <dbReference type="ARBA" id="ARBA00022490"/>
    </source>
</evidence>
<reference evidence="7" key="1">
    <citation type="submission" date="2023-03" db="EMBL/GenBank/DDBJ databases">
        <authorList>
            <person name="Steffen K."/>
            <person name="Cardenas P."/>
        </authorList>
    </citation>
    <scope>NUCLEOTIDE SEQUENCE</scope>
</reference>
<dbReference type="GO" id="GO:0006526">
    <property type="term" value="P:L-arginine biosynthetic process"/>
    <property type="evidence" value="ECO:0007669"/>
    <property type="project" value="UniProtKB-KW"/>
</dbReference>
<dbReference type="GO" id="GO:0051287">
    <property type="term" value="F:NAD binding"/>
    <property type="evidence" value="ECO:0007669"/>
    <property type="project" value="InterPro"/>
</dbReference>
<dbReference type="Proteomes" id="UP001174909">
    <property type="component" value="Unassembled WGS sequence"/>
</dbReference>
<dbReference type="SMART" id="SM00859">
    <property type="entry name" value="Semialdhyde_dh"/>
    <property type="match status" value="1"/>
</dbReference>
<feature type="domain" description="Semialdehyde dehydrogenase NAD-binding" evidence="6">
    <location>
        <begin position="4"/>
        <end position="105"/>
    </location>
</feature>
<organism evidence="7 8">
    <name type="scientific">Geodia barretti</name>
    <name type="common">Barrett's horny sponge</name>
    <dbReference type="NCBI Taxonomy" id="519541"/>
    <lineage>
        <taxon>Eukaryota</taxon>
        <taxon>Metazoa</taxon>
        <taxon>Porifera</taxon>
        <taxon>Demospongiae</taxon>
        <taxon>Heteroscleromorpha</taxon>
        <taxon>Tetractinellida</taxon>
        <taxon>Astrophorina</taxon>
        <taxon>Geodiidae</taxon>
        <taxon>Geodia</taxon>
    </lineage>
</organism>
<dbReference type="CDD" id="cd17896">
    <property type="entry name" value="AGPR_2_N"/>
    <property type="match status" value="1"/>
</dbReference>
<evidence type="ECO:0000259" key="6">
    <source>
        <dbReference type="SMART" id="SM00859"/>
    </source>
</evidence>
<dbReference type="SUPFAM" id="SSF51735">
    <property type="entry name" value="NAD(P)-binding Rossmann-fold domains"/>
    <property type="match status" value="1"/>
</dbReference>
<protein>
    <submittedName>
        <fullName evidence="7">N-acetyl-gamma-glutamyl-phosphate reductase</fullName>
    </submittedName>
</protein>
<dbReference type="PANTHER" id="PTHR32338">
    <property type="entry name" value="N-ACETYL-GAMMA-GLUTAMYL-PHOSPHATE REDUCTASE, CHLOROPLASTIC-RELATED-RELATED"/>
    <property type="match status" value="1"/>
</dbReference>
<dbReference type="GO" id="GO:0003942">
    <property type="term" value="F:N-acetyl-gamma-glutamyl-phosphate reductase activity"/>
    <property type="evidence" value="ECO:0007669"/>
    <property type="project" value="InterPro"/>
</dbReference>
<dbReference type="InterPro" id="IPR000534">
    <property type="entry name" value="Semialdehyde_DH_NAD-bd"/>
</dbReference>
<dbReference type="InterPro" id="IPR010136">
    <property type="entry name" value="AGPR_type-2"/>
</dbReference>
<dbReference type="EMBL" id="CASHTH010002505">
    <property type="protein sequence ID" value="CAI8030882.1"/>
    <property type="molecule type" value="Genomic_DNA"/>
</dbReference>
<keyword evidence="2" id="KW-0055">Arginine biosynthesis</keyword>
<dbReference type="CDD" id="cd23935">
    <property type="entry name" value="AGPR_2_C"/>
    <property type="match status" value="1"/>
</dbReference>
<name>A0AA35WY70_GEOBA</name>
<dbReference type="NCBIfam" id="TIGR01851">
    <property type="entry name" value="argC_other"/>
    <property type="match status" value="1"/>
</dbReference>
<dbReference type="InterPro" id="IPR036291">
    <property type="entry name" value="NAD(P)-bd_dom_sf"/>
</dbReference>
<dbReference type="PANTHER" id="PTHR32338:SF10">
    <property type="entry name" value="N-ACETYL-GAMMA-GLUTAMYL-PHOSPHATE REDUCTASE, CHLOROPLASTIC-RELATED"/>
    <property type="match status" value="1"/>
</dbReference>
<evidence type="ECO:0000256" key="3">
    <source>
        <dbReference type="ARBA" id="ARBA00022605"/>
    </source>
</evidence>
<keyword evidence="4" id="KW-0521">NADP</keyword>